<reference evidence="1 2" key="1">
    <citation type="submission" date="2018-02" db="EMBL/GenBank/DDBJ databases">
        <title>The genomes of Aspergillus section Nigri reveals drivers in fungal speciation.</title>
        <authorList>
            <consortium name="DOE Joint Genome Institute"/>
            <person name="Vesth T.C."/>
            <person name="Nybo J."/>
            <person name="Theobald S."/>
            <person name="Brandl J."/>
            <person name="Frisvad J.C."/>
            <person name="Nielsen K.F."/>
            <person name="Lyhne E.K."/>
            <person name="Kogle M.E."/>
            <person name="Kuo A."/>
            <person name="Riley R."/>
            <person name="Clum A."/>
            <person name="Nolan M."/>
            <person name="Lipzen A."/>
            <person name="Salamov A."/>
            <person name="Henrissat B."/>
            <person name="Wiebenga A."/>
            <person name="De vries R.P."/>
            <person name="Grigoriev I.V."/>
            <person name="Mortensen U.H."/>
            <person name="Andersen M.R."/>
            <person name="Baker S.E."/>
        </authorList>
    </citation>
    <scope>NUCLEOTIDE SEQUENCE [LARGE SCALE GENOMIC DNA]</scope>
    <source>
        <strain evidence="1 2">CBS 114.51</strain>
    </source>
</reference>
<dbReference type="EMBL" id="KZ824868">
    <property type="protein sequence ID" value="RAH76439.1"/>
    <property type="molecule type" value="Genomic_DNA"/>
</dbReference>
<gene>
    <name evidence="1" type="ORF">BO86DRAFT_250967</name>
</gene>
<keyword evidence="2" id="KW-1185">Reference proteome</keyword>
<proteinExistence type="predicted"/>
<organism evidence="1 2">
    <name type="scientific">Aspergillus japonicus CBS 114.51</name>
    <dbReference type="NCBI Taxonomy" id="1448312"/>
    <lineage>
        <taxon>Eukaryota</taxon>
        <taxon>Fungi</taxon>
        <taxon>Dikarya</taxon>
        <taxon>Ascomycota</taxon>
        <taxon>Pezizomycotina</taxon>
        <taxon>Eurotiomycetes</taxon>
        <taxon>Eurotiomycetidae</taxon>
        <taxon>Eurotiales</taxon>
        <taxon>Aspergillaceae</taxon>
        <taxon>Aspergillus</taxon>
        <taxon>Aspergillus subgen. Circumdati</taxon>
    </lineage>
</organism>
<dbReference type="Proteomes" id="UP000249497">
    <property type="component" value="Unassembled WGS sequence"/>
</dbReference>
<accession>A0A8T8WM05</accession>
<name>A0A8T8WM05_ASPJA</name>
<dbReference type="AlphaFoldDB" id="A0A8T8WM05"/>
<protein>
    <submittedName>
        <fullName evidence="1">Uncharacterized protein</fullName>
    </submittedName>
</protein>
<evidence type="ECO:0000313" key="1">
    <source>
        <dbReference type="EMBL" id="RAH76439.1"/>
    </source>
</evidence>
<dbReference type="GeneID" id="37170876"/>
<evidence type="ECO:0000313" key="2">
    <source>
        <dbReference type="Proteomes" id="UP000249497"/>
    </source>
</evidence>
<sequence length="58" mass="6662">MHEAWVWASCEKPDPDFLDDNLFFCSAKHGPPEKVRGLKYEPFLAVPPQTTRSCALQR</sequence>
<dbReference type="RefSeq" id="XP_025522333.1">
    <property type="nucleotide sequence ID" value="XM_025667184.1"/>
</dbReference>